<keyword evidence="3 5" id="KW-0378">Hydrolase</keyword>
<reference evidence="6 7" key="1">
    <citation type="submission" date="2023-10" db="EMBL/GenBank/DDBJ databases">
        <title>Characteristics and mechanism of a salt-tolerant marine origin heterotrophic nitrifying- aerobic denitrifying bacteria Marinobacter xestospongiae HN1.</title>
        <authorList>
            <person name="Qi R."/>
        </authorList>
    </citation>
    <scope>NUCLEOTIDE SEQUENCE [LARGE SCALE GENOMIC DNA]</scope>
    <source>
        <strain evidence="6 7">HN1</strain>
    </source>
</reference>
<feature type="site" description="Important for substrate specificity" evidence="5">
    <location>
        <position position="157"/>
    </location>
</feature>
<dbReference type="NCBIfam" id="TIGR00172">
    <property type="entry name" value="maf"/>
    <property type="match status" value="1"/>
</dbReference>
<dbReference type="InterPro" id="IPR029001">
    <property type="entry name" value="ITPase-like_fam"/>
</dbReference>
<dbReference type="PIRSF" id="PIRSF006305">
    <property type="entry name" value="Maf"/>
    <property type="match status" value="1"/>
</dbReference>
<keyword evidence="7" id="KW-1185">Reference proteome</keyword>
<organism evidence="6 7">
    <name type="scientific">Marinobacter xestospongiae</name>
    <dbReference type="NCBI Taxonomy" id="994319"/>
    <lineage>
        <taxon>Bacteria</taxon>
        <taxon>Pseudomonadati</taxon>
        <taxon>Pseudomonadota</taxon>
        <taxon>Gammaproteobacteria</taxon>
        <taxon>Pseudomonadales</taxon>
        <taxon>Marinobacteraceae</taxon>
        <taxon>Marinobacter</taxon>
    </lineage>
</organism>
<accession>A0ABU3VYF0</accession>
<name>A0ABU3VYF0_9GAMM</name>
<dbReference type="Proteomes" id="UP001269819">
    <property type="component" value="Unassembled WGS sequence"/>
</dbReference>
<evidence type="ECO:0000256" key="2">
    <source>
        <dbReference type="ARBA" id="ARBA00022490"/>
    </source>
</evidence>
<dbReference type="EMBL" id="JAWIIJ010000006">
    <property type="protein sequence ID" value="MDV2078992.1"/>
    <property type="molecule type" value="Genomic_DNA"/>
</dbReference>
<feature type="site" description="Important for substrate specificity" evidence="5">
    <location>
        <position position="72"/>
    </location>
</feature>
<dbReference type="RefSeq" id="WP_316973649.1">
    <property type="nucleotide sequence ID" value="NZ_JAWIIJ010000006.1"/>
</dbReference>
<evidence type="ECO:0000256" key="5">
    <source>
        <dbReference type="HAMAP-Rule" id="MF_00528"/>
    </source>
</evidence>
<dbReference type="SUPFAM" id="SSF52972">
    <property type="entry name" value="ITPase-like"/>
    <property type="match status" value="1"/>
</dbReference>
<dbReference type="Pfam" id="PF02545">
    <property type="entry name" value="Maf"/>
    <property type="match status" value="1"/>
</dbReference>
<dbReference type="Gene3D" id="3.90.950.10">
    <property type="match status" value="1"/>
</dbReference>
<dbReference type="HAMAP" id="MF_00528">
    <property type="entry name" value="Maf"/>
    <property type="match status" value="1"/>
</dbReference>
<dbReference type="EC" id="3.6.1.-" evidence="5"/>
<evidence type="ECO:0000256" key="4">
    <source>
        <dbReference type="ARBA" id="ARBA00023080"/>
    </source>
</evidence>
<comment type="similarity">
    <text evidence="5">Belongs to the Maf family. YceF subfamily.</text>
</comment>
<comment type="caution">
    <text evidence="5">Lacks conserved residue(s) required for the propagation of feature annotation.</text>
</comment>
<dbReference type="CDD" id="cd00555">
    <property type="entry name" value="Maf"/>
    <property type="match status" value="1"/>
</dbReference>
<evidence type="ECO:0000256" key="3">
    <source>
        <dbReference type="ARBA" id="ARBA00022801"/>
    </source>
</evidence>
<sequence>MTLPQLVLASSSPYRKQLLERFGLPFDCASPDIDESSQPGEAATELVQRLARQKAEALRTRFPDHWIIGSDQVATLDDGTVLTKPHTHDRAVEQLRRCRDRSVRFLTGLALLDTRSGRAAVLCEPFDVQFRALSEQDIEHYLRVEQPYDCAGSFRMEGLGITLFSSLNGRDPNTLIGLPLIALCDLLEDWGLDLLAERYRISSRD</sequence>
<evidence type="ECO:0000313" key="7">
    <source>
        <dbReference type="Proteomes" id="UP001269819"/>
    </source>
</evidence>
<proteinExistence type="inferred from homology"/>
<comment type="subcellular location">
    <subcellularLocation>
        <location evidence="1 5">Cytoplasm</location>
    </subcellularLocation>
</comment>
<feature type="active site" description="Proton acceptor" evidence="5">
    <location>
        <position position="71"/>
    </location>
</feature>
<gene>
    <name evidence="6" type="ORF">RYS15_09855</name>
</gene>
<comment type="function">
    <text evidence="5">Nucleoside triphosphate pyrophosphatase that hydrolyzes 7-methyl-GTP (m(7)GTP). May have a dual role in cell division arrest and in preventing the incorporation of modified nucleotides into cellular nucleic acids.</text>
</comment>
<evidence type="ECO:0000313" key="6">
    <source>
        <dbReference type="EMBL" id="MDV2078992.1"/>
    </source>
</evidence>
<feature type="site" description="Important for substrate specificity" evidence="5">
    <location>
        <position position="14"/>
    </location>
</feature>
<dbReference type="PANTHER" id="PTHR43213:SF10">
    <property type="entry name" value="7-METHYL-GTP PYROPHOSPHATASE"/>
    <property type="match status" value="1"/>
</dbReference>
<comment type="catalytic activity">
    <reaction evidence="5">
        <text>N(7)-methyl-GTP + H2O = N(7)-methyl-GMP + diphosphate + H(+)</text>
        <dbReference type="Rhea" id="RHEA:58744"/>
        <dbReference type="ChEBI" id="CHEBI:15377"/>
        <dbReference type="ChEBI" id="CHEBI:15378"/>
        <dbReference type="ChEBI" id="CHEBI:33019"/>
        <dbReference type="ChEBI" id="CHEBI:58285"/>
        <dbReference type="ChEBI" id="CHEBI:87133"/>
    </reaction>
</comment>
<keyword evidence="2 5" id="KW-0963">Cytoplasm</keyword>
<dbReference type="PANTHER" id="PTHR43213">
    <property type="entry name" value="BIFUNCTIONAL DTTP/UTP PYROPHOSPHATASE/METHYLTRANSFERASE PROTEIN-RELATED"/>
    <property type="match status" value="1"/>
</dbReference>
<protein>
    <recommendedName>
        <fullName evidence="5">7-methyl-GTP pyrophosphatase</fullName>
        <shortName evidence="5">m(7)GTP pyrophosphatase</shortName>
        <ecNumber evidence="5">3.6.1.-</ecNumber>
    </recommendedName>
</protein>
<comment type="cofactor">
    <cofactor evidence="5">
        <name>a divalent metal cation</name>
        <dbReference type="ChEBI" id="CHEBI:60240"/>
    </cofactor>
</comment>
<dbReference type="InterPro" id="IPR003697">
    <property type="entry name" value="Maf-like"/>
</dbReference>
<evidence type="ECO:0000256" key="1">
    <source>
        <dbReference type="ARBA" id="ARBA00004496"/>
    </source>
</evidence>
<keyword evidence="4 5" id="KW-0546">Nucleotide metabolism</keyword>
<comment type="caution">
    <text evidence="6">The sequence shown here is derived from an EMBL/GenBank/DDBJ whole genome shotgun (WGS) entry which is preliminary data.</text>
</comment>